<feature type="transmembrane region" description="Helical" evidence="1">
    <location>
        <begin position="881"/>
        <end position="903"/>
    </location>
</feature>
<feature type="transmembrane region" description="Helical" evidence="1">
    <location>
        <begin position="578"/>
        <end position="603"/>
    </location>
</feature>
<evidence type="ECO:0000313" key="2">
    <source>
        <dbReference type="EMBL" id="ABI51743.1"/>
    </source>
</evidence>
<feature type="transmembrane region" description="Helical" evidence="1">
    <location>
        <begin position="764"/>
        <end position="782"/>
    </location>
</feature>
<feature type="transmembrane region" description="Helical" evidence="1">
    <location>
        <begin position="284"/>
        <end position="304"/>
    </location>
</feature>
<organism evidence="2">
    <name type="scientific">Tetrahymena pigmentosa</name>
    <dbReference type="NCBI Taxonomy" id="5907"/>
    <lineage>
        <taxon>Eukaryota</taxon>
        <taxon>Sar</taxon>
        <taxon>Alveolata</taxon>
        <taxon>Ciliophora</taxon>
        <taxon>Intramacronucleata</taxon>
        <taxon>Oligohymenophorea</taxon>
        <taxon>Hymenostomatida</taxon>
        <taxon>Tetrahymenina</taxon>
        <taxon>Tetrahymenidae</taxon>
        <taxon>Tetrahymena</taxon>
    </lineage>
</organism>
<dbReference type="EMBL" id="DQ927305">
    <property type="protein sequence ID" value="ABI51743.1"/>
    <property type="molecule type" value="Genomic_DNA"/>
</dbReference>
<feature type="transmembrane region" description="Helical" evidence="1">
    <location>
        <begin position="950"/>
        <end position="967"/>
    </location>
</feature>
<feature type="transmembrane region" description="Helical" evidence="1">
    <location>
        <begin position="220"/>
        <end position="244"/>
    </location>
</feature>
<feature type="transmembrane region" description="Helical" evidence="1">
    <location>
        <begin position="709"/>
        <end position="725"/>
    </location>
</feature>
<proteinExistence type="predicted"/>
<protein>
    <submittedName>
        <fullName evidence="2">Ymf77</fullName>
    </submittedName>
</protein>
<feature type="transmembrane region" description="Helical" evidence="1">
    <location>
        <begin position="647"/>
        <end position="665"/>
    </location>
</feature>
<dbReference type="RefSeq" id="YP_740834.1">
    <property type="nucleotide sequence ID" value="NC_008339.1"/>
</dbReference>
<gene>
    <name evidence="2" type="primary">ymf77</name>
</gene>
<feature type="transmembrane region" description="Helical" evidence="1">
    <location>
        <begin position="827"/>
        <end position="845"/>
    </location>
</feature>
<keyword evidence="2" id="KW-0496">Mitochondrion</keyword>
<geneLocation type="mitochondrion" evidence="2"/>
<feature type="transmembrane region" description="Helical" evidence="1">
    <location>
        <begin position="124"/>
        <end position="141"/>
    </location>
</feature>
<dbReference type="AlphaFoldDB" id="Q09F08"/>
<name>Q09F08_TETPI</name>
<feature type="transmembrane region" description="Helical" evidence="1">
    <location>
        <begin position="65"/>
        <end position="85"/>
    </location>
</feature>
<dbReference type="GeneID" id="4271519"/>
<feature type="transmembrane region" description="Helical" evidence="1">
    <location>
        <begin position="924"/>
        <end position="944"/>
    </location>
</feature>
<feature type="transmembrane region" description="Helical" evidence="1">
    <location>
        <begin position="732"/>
        <end position="752"/>
    </location>
</feature>
<feature type="transmembrane region" description="Helical" evidence="1">
    <location>
        <begin position="250"/>
        <end position="272"/>
    </location>
</feature>
<reference evidence="2" key="1">
    <citation type="journal article" date="2007" name="PLoS ONE">
        <title>Complete mitochondrial genome sequence of three tetrahymena species reveals mutation hot spots and accelerated nonsynonymous substitutions in Ymf genes.</title>
        <authorList>
            <person name="Moradian M.M."/>
            <person name="Beglaryan D."/>
            <person name="Skozylas J.M."/>
            <person name="Kerikorian V."/>
        </authorList>
    </citation>
    <scope>NUCLEOTIDE SEQUENCE</scope>
    <source>
        <strain evidence="2">UM1060</strain>
    </source>
</reference>
<keyword evidence="1" id="KW-1133">Transmembrane helix</keyword>
<feature type="transmembrane region" description="Helical" evidence="1">
    <location>
        <begin position="852"/>
        <end position="875"/>
    </location>
</feature>
<sequence>MGFWEKLIYDYKIILNKNNEANENRELILIFFRIFFFISTIYILLFSYNIHIIITYPLVYLLDKLFWNIFITWYVLDYIHGYFIYLEDKYINNKNYKKLISIFDLILKIKYDLKDKNLYNNIKFFKIKNIIYIINYVYIFYNYLTNFIYNSINININNLFLFWIKLNNNNIFLKKNNNLKNLKNLNLKNLKNSINNKNNFIKINEIGVIDKKDKHKLINFIFNIKFSILYIIKYTIFLLINILKKFINKLIIYVFNINNLIKNIKLSLIYIYLYIYSNKYINKYIYIIFNNIYIYIIKYNFIILNNNNIIKIINNNNIINNINYYLFNKYNYIDIFNILYNNYYIYYINKIKIIYNNIYEKIDINKIILEIKIYYVNKKIPYKKFKINNNIYIIKYLDYLEYSILTKKKYFEGYNIIRYHKKNNNNIKKIPSIIEKNINIYKDKYKTIINNNSKLIDNKLNLIKFIIKNLIKLRIDKSNFYKIDMTQINLIKFIVNTNINKIIPNILNNYINNINIIKIYNIYILNKNFNINNNNIIIKKINNNINFNSFNNINFNSFNNINFNSFNNINFNKFTLNLYILLTSPIIILNSIISDICLSTHYLIKFKKNKKKIKIFLKKFKNIFIRVIKSLNYIILFKNLIRNKTIYIIFLLSYIFNSFFIEYLYKAIILNNNIFNYINIIILNKYQIYTILTILGLLITIKWSRGVHYIYGNYLWTMIAFPLFLESHKILYLKIFFLNIFNLDTIENIIALKLNILNTINYKIYNLYNLFGIFIIIFFLMYCIKKEAFKSIYANLRATRWEFIKFPIIIIFLEIFRIKIIKLISIFILYSNISSYILNIFIYINNNIFIKLIIYFINIFIYEIKSFPYYILYIISTPNFYIINFLLDFLIFIISLNWLLIYLRKYLNLDKKYVAFPLVTSEIIIKYIIYFYTFYYLFIYTYTWINDGKLIWYGTQSLFLILFYLEIRVHKIPKKTVAWYFRQIVDLWPSTCCTVWTLPEYLHLDQQKYLAMRIKFKKYKLIYKNNFDKSELWEKKVILKYQREKELYLYIFTSFCKLMTRKESMLKEFNVFDYYGWQYDWTYNYKKINIFKWKLDWWDKPHIYFFKKNIILSYLKFYFFYYHSILYRFSCKYNFLLNYELAIKSIDYLYTNMYLHNLEVIDNNLNIKHSLLFRAKKYKNSCSNWKVNIVNESNEIKRLKDLKKLKKILMEFSSGKRLKTLDWVFPLDYDKQYKKDGWKMFENKNIDSIELDWRPEFSEW</sequence>
<keyword evidence="1" id="KW-0812">Transmembrane</keyword>
<evidence type="ECO:0000256" key="1">
    <source>
        <dbReference type="SAM" id="Phobius"/>
    </source>
</evidence>
<accession>Q09F08</accession>
<keyword evidence="1" id="KW-0472">Membrane</keyword>
<feature type="transmembrane region" description="Helical" evidence="1">
    <location>
        <begin position="686"/>
        <end position="703"/>
    </location>
</feature>
<feature type="transmembrane region" description="Helical" evidence="1">
    <location>
        <begin position="27"/>
        <end position="45"/>
    </location>
</feature>